<evidence type="ECO:0000313" key="1">
    <source>
        <dbReference type="EMBL" id="MBW78757.1"/>
    </source>
</evidence>
<reference evidence="1" key="1">
    <citation type="submission" date="2018-01" db="EMBL/GenBank/DDBJ databases">
        <title>An insight into the sialome of Amazonian anophelines.</title>
        <authorList>
            <person name="Ribeiro J.M."/>
            <person name="Scarpassa V."/>
            <person name="Calvo E."/>
        </authorList>
    </citation>
    <scope>NUCLEOTIDE SEQUENCE</scope>
</reference>
<proteinExistence type="predicted"/>
<name>A0A2M4DMH3_ANODA</name>
<dbReference type="EMBL" id="GGFL01014579">
    <property type="protein sequence ID" value="MBW78757.1"/>
    <property type="molecule type" value="Transcribed_RNA"/>
</dbReference>
<sequence length="93" mass="10258">MAPLLNPERSRTMFMLSPAHRFITLLLVSCSAYANWLSRSFHLFPILGSAWLKHVHGTGTNSGHHAAATLSGLLGYGNTHSTERSNNGQIIQW</sequence>
<dbReference type="AlphaFoldDB" id="A0A2M4DMH3"/>
<accession>A0A2M4DMH3</accession>
<protein>
    <submittedName>
        <fullName evidence="1">Putative secreted protein</fullName>
    </submittedName>
</protein>
<organism evidence="1">
    <name type="scientific">Anopheles darlingi</name>
    <name type="common">Mosquito</name>
    <dbReference type="NCBI Taxonomy" id="43151"/>
    <lineage>
        <taxon>Eukaryota</taxon>
        <taxon>Metazoa</taxon>
        <taxon>Ecdysozoa</taxon>
        <taxon>Arthropoda</taxon>
        <taxon>Hexapoda</taxon>
        <taxon>Insecta</taxon>
        <taxon>Pterygota</taxon>
        <taxon>Neoptera</taxon>
        <taxon>Endopterygota</taxon>
        <taxon>Diptera</taxon>
        <taxon>Nematocera</taxon>
        <taxon>Culicoidea</taxon>
        <taxon>Culicidae</taxon>
        <taxon>Anophelinae</taxon>
        <taxon>Anopheles</taxon>
    </lineage>
</organism>